<dbReference type="Pfam" id="PF00111">
    <property type="entry name" value="Fer2"/>
    <property type="match status" value="1"/>
</dbReference>
<dbReference type="Gene3D" id="2.40.33.20">
    <property type="entry name" value="PK beta-barrel domain-like"/>
    <property type="match status" value="1"/>
</dbReference>
<dbReference type="InterPro" id="IPR011037">
    <property type="entry name" value="Pyrv_Knase-like_insert_dom_sf"/>
</dbReference>
<dbReference type="Gene3D" id="3.40.50.80">
    <property type="entry name" value="Nucleotide-binding domain of ferredoxin-NADP reductase (FNR) module"/>
    <property type="match status" value="1"/>
</dbReference>
<dbReference type="GO" id="GO:0051537">
    <property type="term" value="F:2 iron, 2 sulfur cluster binding"/>
    <property type="evidence" value="ECO:0007669"/>
    <property type="project" value="UniProtKB-KW"/>
</dbReference>
<dbReference type="SUPFAM" id="SSF50800">
    <property type="entry name" value="PK beta-barrel domain-like"/>
    <property type="match status" value="1"/>
</dbReference>
<keyword evidence="1" id="KW-0479">Metal-binding</keyword>
<dbReference type="CDD" id="cd00207">
    <property type="entry name" value="fer2"/>
    <property type="match status" value="1"/>
</dbReference>
<dbReference type="Pfam" id="PF03473">
    <property type="entry name" value="MOSC"/>
    <property type="match status" value="1"/>
</dbReference>
<dbReference type="PROSITE" id="PS00197">
    <property type="entry name" value="2FE2S_FER_1"/>
    <property type="match status" value="1"/>
</dbReference>
<dbReference type="PANTHER" id="PTHR30212:SF2">
    <property type="entry name" value="PROTEIN YIIM"/>
    <property type="match status" value="1"/>
</dbReference>
<reference evidence="6" key="1">
    <citation type="journal article" date="2020" name="Stud. Mycol.">
        <title>101 Dothideomycetes genomes: a test case for predicting lifestyles and emergence of pathogens.</title>
        <authorList>
            <person name="Haridas S."/>
            <person name="Albert R."/>
            <person name="Binder M."/>
            <person name="Bloem J."/>
            <person name="Labutti K."/>
            <person name="Salamov A."/>
            <person name="Andreopoulos B."/>
            <person name="Baker S."/>
            <person name="Barry K."/>
            <person name="Bills G."/>
            <person name="Bluhm B."/>
            <person name="Cannon C."/>
            <person name="Castanera R."/>
            <person name="Culley D."/>
            <person name="Daum C."/>
            <person name="Ezra D."/>
            <person name="Gonzalez J."/>
            <person name="Henrissat B."/>
            <person name="Kuo A."/>
            <person name="Liang C."/>
            <person name="Lipzen A."/>
            <person name="Lutzoni F."/>
            <person name="Magnuson J."/>
            <person name="Mondo S."/>
            <person name="Nolan M."/>
            <person name="Ohm R."/>
            <person name="Pangilinan J."/>
            <person name="Park H.-J."/>
            <person name="Ramirez L."/>
            <person name="Alfaro M."/>
            <person name="Sun H."/>
            <person name="Tritt A."/>
            <person name="Yoshinaga Y."/>
            <person name="Zwiers L.-H."/>
            <person name="Turgeon B."/>
            <person name="Goodwin S."/>
            <person name="Spatafora J."/>
            <person name="Crous P."/>
            <person name="Grigoriev I."/>
        </authorList>
    </citation>
    <scope>NUCLEOTIDE SEQUENCE</scope>
    <source>
        <strain evidence="6">CBS 627.86</strain>
    </source>
</reference>
<evidence type="ECO:0000259" key="3">
    <source>
        <dbReference type="PROSITE" id="PS51085"/>
    </source>
</evidence>
<dbReference type="PROSITE" id="PS51085">
    <property type="entry name" value="2FE2S_FER_2"/>
    <property type="match status" value="1"/>
</dbReference>
<dbReference type="CDD" id="cd06185">
    <property type="entry name" value="PDR_like"/>
    <property type="match status" value="1"/>
</dbReference>
<dbReference type="PROSITE" id="PS51384">
    <property type="entry name" value="FAD_FR"/>
    <property type="match status" value="1"/>
</dbReference>
<dbReference type="InterPro" id="IPR006058">
    <property type="entry name" value="2Fe2S_fd_BS"/>
</dbReference>
<evidence type="ECO:0000256" key="1">
    <source>
        <dbReference type="ARBA" id="ARBA00022714"/>
    </source>
</evidence>
<feature type="domain" description="FAD-binding FR-type" evidence="5">
    <location>
        <begin position="238"/>
        <end position="342"/>
    </location>
</feature>
<keyword evidence="7" id="KW-1185">Reference proteome</keyword>
<keyword evidence="1" id="KW-0408">Iron</keyword>
<dbReference type="InterPro" id="IPR005302">
    <property type="entry name" value="MoCF_Sase_C"/>
</dbReference>
<dbReference type="InterPro" id="IPR012675">
    <property type="entry name" value="Beta-grasp_dom_sf"/>
</dbReference>
<proteinExistence type="predicted"/>
<gene>
    <name evidence="6" type="ORF">BDV96DRAFT_591668</name>
</gene>
<dbReference type="InterPro" id="IPR036010">
    <property type="entry name" value="2Fe-2S_ferredoxin-like_sf"/>
</dbReference>
<dbReference type="InterPro" id="IPR039261">
    <property type="entry name" value="FNR_nucleotide-bd"/>
</dbReference>
<keyword evidence="2" id="KW-0411">Iron-sulfur</keyword>
<dbReference type="PRINTS" id="PR00409">
    <property type="entry name" value="PHDIOXRDTASE"/>
</dbReference>
<dbReference type="Pfam" id="PF03475">
    <property type="entry name" value="YiiM_3-alpha"/>
    <property type="match status" value="1"/>
</dbReference>
<sequence length="545" mass="61550">MATIDLFASVERDTILEVRRGKMKHMSGLKIESGIDKNLCKGAVWVGKQGIQEDEHDLTFHGGVDKAVHGYCKSHYPSWQSEFPSAASRFVPGGFGENLVTAHMNERNVCIGDIYAIGTGDKSLMLQVSLPRQPCFKLNHRFQLKNFAPNTWKLSRTGWYYRVLREGPLQTGDEIRLVERKWPEWTIERIQEYLHRDKDVLEINEALAAIPELGDESRKAFEGRVTRAKAKTEKKTEVKWTDYRVVGKKQLTRRITSFDFEAVNSRTITDQKPDEGSHVKIKLPNGLVRAYSVVDGSAGRFQLGIALEERSRGGSKYLHQNVNVGDTIQVDKFTPGIKFNAMASNHVFIVGGVGITAFLWLAETMMKINWSVQIHYALRSTEEMPFRERLERFGDRLVVYDKMKSERLDVGNIVRSMPWNSQLYVCGPRRLMDETSRIVKEAVIGEGEVHFEAFEADVGGDPFEVEVEGKKGTLQVKEEETLLEVLQREFGDIPSSCEVGNCGTCKVKVKCGKVEHRGTALTAEEKKDSMLSCVSRGVGRIAIEI</sequence>
<dbReference type="GO" id="GO:0030151">
    <property type="term" value="F:molybdenum ion binding"/>
    <property type="evidence" value="ECO:0007669"/>
    <property type="project" value="InterPro"/>
</dbReference>
<dbReference type="InterPro" id="IPR005163">
    <property type="entry name" value="Tri_helical_YiiM-like"/>
</dbReference>
<protein>
    <submittedName>
        <fullName evidence="6">MOSC domain-containing protein</fullName>
    </submittedName>
</protein>
<dbReference type="SUPFAM" id="SSF63380">
    <property type="entry name" value="Riboflavin synthase domain-like"/>
    <property type="match status" value="1"/>
</dbReference>
<keyword evidence="1" id="KW-0001">2Fe-2S</keyword>
<evidence type="ECO:0000313" key="6">
    <source>
        <dbReference type="EMBL" id="KAF2105991.1"/>
    </source>
</evidence>
<evidence type="ECO:0000259" key="5">
    <source>
        <dbReference type="PROSITE" id="PS51384"/>
    </source>
</evidence>
<name>A0A6A5YIF4_9PLEO</name>
<dbReference type="EMBL" id="ML977368">
    <property type="protein sequence ID" value="KAF2105991.1"/>
    <property type="molecule type" value="Genomic_DNA"/>
</dbReference>
<dbReference type="InterPro" id="IPR017938">
    <property type="entry name" value="Riboflavin_synthase-like_b-brl"/>
</dbReference>
<dbReference type="PANTHER" id="PTHR30212">
    <property type="entry name" value="PROTEIN YIIM"/>
    <property type="match status" value="1"/>
</dbReference>
<accession>A0A6A5YIF4</accession>
<evidence type="ECO:0000259" key="4">
    <source>
        <dbReference type="PROSITE" id="PS51340"/>
    </source>
</evidence>
<dbReference type="GO" id="GO:0016491">
    <property type="term" value="F:oxidoreductase activity"/>
    <property type="evidence" value="ECO:0007669"/>
    <property type="project" value="InterPro"/>
</dbReference>
<organism evidence="6 7">
    <name type="scientific">Lophiotrema nucula</name>
    <dbReference type="NCBI Taxonomy" id="690887"/>
    <lineage>
        <taxon>Eukaryota</taxon>
        <taxon>Fungi</taxon>
        <taxon>Dikarya</taxon>
        <taxon>Ascomycota</taxon>
        <taxon>Pezizomycotina</taxon>
        <taxon>Dothideomycetes</taxon>
        <taxon>Pleosporomycetidae</taxon>
        <taxon>Pleosporales</taxon>
        <taxon>Lophiotremataceae</taxon>
        <taxon>Lophiotrema</taxon>
    </lineage>
</organism>
<dbReference type="PROSITE" id="PS51340">
    <property type="entry name" value="MOSC"/>
    <property type="match status" value="1"/>
</dbReference>
<feature type="domain" description="2Fe-2S ferredoxin-type" evidence="3">
    <location>
        <begin position="461"/>
        <end position="545"/>
    </location>
</feature>
<dbReference type="GO" id="GO:0030170">
    <property type="term" value="F:pyridoxal phosphate binding"/>
    <property type="evidence" value="ECO:0007669"/>
    <property type="project" value="InterPro"/>
</dbReference>
<dbReference type="InterPro" id="IPR017927">
    <property type="entry name" value="FAD-bd_FR_type"/>
</dbReference>
<dbReference type="Proteomes" id="UP000799770">
    <property type="component" value="Unassembled WGS sequence"/>
</dbReference>
<dbReference type="SUPFAM" id="SSF52343">
    <property type="entry name" value="Ferredoxin reductase-like, C-terminal NADP-linked domain"/>
    <property type="match status" value="1"/>
</dbReference>
<evidence type="ECO:0000313" key="7">
    <source>
        <dbReference type="Proteomes" id="UP000799770"/>
    </source>
</evidence>
<dbReference type="OrthoDB" id="5390at2759"/>
<dbReference type="Gene3D" id="3.10.20.30">
    <property type="match status" value="1"/>
</dbReference>
<evidence type="ECO:0000256" key="2">
    <source>
        <dbReference type="ARBA" id="ARBA00023014"/>
    </source>
</evidence>
<dbReference type="SUPFAM" id="SSF54292">
    <property type="entry name" value="2Fe-2S ferredoxin-like"/>
    <property type="match status" value="1"/>
</dbReference>
<dbReference type="Gene3D" id="2.40.30.10">
    <property type="entry name" value="Translation factors"/>
    <property type="match status" value="1"/>
</dbReference>
<dbReference type="InterPro" id="IPR001041">
    <property type="entry name" value="2Fe-2S_ferredoxin-type"/>
</dbReference>
<feature type="domain" description="MOSC" evidence="4">
    <location>
        <begin position="38"/>
        <end position="178"/>
    </location>
</feature>
<dbReference type="AlphaFoldDB" id="A0A6A5YIF4"/>
<dbReference type="InterPro" id="IPR052353">
    <property type="entry name" value="Benzoxazolinone_Detox_Enz"/>
</dbReference>